<reference evidence="2 3" key="1">
    <citation type="submission" date="2020-02" db="EMBL/GenBank/DDBJ databases">
        <authorList>
            <person name="Criscuolo A."/>
        </authorList>
    </citation>
    <scope>NUCLEOTIDE SEQUENCE [LARGE SCALE GENOMIC DNA]</scope>
    <source>
        <strain evidence="2">CECT7796</strain>
    </source>
</reference>
<comment type="caution">
    <text evidence="2">The sequence shown here is derived from an EMBL/GenBank/DDBJ whole genome shotgun (WGS) entry which is preliminary data.</text>
</comment>
<feature type="region of interest" description="Disordered" evidence="1">
    <location>
        <begin position="30"/>
        <end position="54"/>
    </location>
</feature>
<protein>
    <recommendedName>
        <fullName evidence="4">Natural product</fullName>
    </recommendedName>
</protein>
<dbReference type="RefSeq" id="WP_173966431.1">
    <property type="nucleotide sequence ID" value="NZ_CADCST010000085.1"/>
</dbReference>
<sequence length="54" mass="5951">MKTNQLKKESIKFNLEKIGIAKLKNLRSITGGNGDDKTVTDLSSNCNNQQGKDL</sequence>
<organism evidence="2 3">
    <name type="scientific">Flavobacterium collinsii</name>
    <dbReference type="NCBI Taxonomy" id="1114861"/>
    <lineage>
        <taxon>Bacteria</taxon>
        <taxon>Pseudomonadati</taxon>
        <taxon>Bacteroidota</taxon>
        <taxon>Flavobacteriia</taxon>
        <taxon>Flavobacteriales</taxon>
        <taxon>Flavobacteriaceae</taxon>
        <taxon>Flavobacterium</taxon>
    </lineage>
</organism>
<evidence type="ECO:0008006" key="4">
    <source>
        <dbReference type="Google" id="ProtNLM"/>
    </source>
</evidence>
<evidence type="ECO:0000313" key="2">
    <source>
        <dbReference type="EMBL" id="CAA9198936.1"/>
    </source>
</evidence>
<accession>A0ABM8KJ85</accession>
<gene>
    <name evidence="2" type="ORF">FLACOL7796_02475</name>
</gene>
<dbReference type="EMBL" id="CADCST010000085">
    <property type="protein sequence ID" value="CAA9198936.1"/>
    <property type="molecule type" value="Genomic_DNA"/>
</dbReference>
<proteinExistence type="predicted"/>
<evidence type="ECO:0000256" key="1">
    <source>
        <dbReference type="SAM" id="MobiDB-lite"/>
    </source>
</evidence>
<name>A0ABM8KJ85_9FLAO</name>
<feature type="compositionally biased region" description="Polar residues" evidence="1">
    <location>
        <begin position="40"/>
        <end position="54"/>
    </location>
</feature>
<evidence type="ECO:0000313" key="3">
    <source>
        <dbReference type="Proteomes" id="UP000474567"/>
    </source>
</evidence>
<keyword evidence="3" id="KW-1185">Reference proteome</keyword>
<dbReference type="Proteomes" id="UP000474567">
    <property type="component" value="Unassembled WGS sequence"/>
</dbReference>